<evidence type="ECO:0000259" key="6">
    <source>
        <dbReference type="PROSITE" id="PS51173"/>
    </source>
</evidence>
<dbReference type="CDD" id="cd00063">
    <property type="entry name" value="FN3"/>
    <property type="match status" value="1"/>
</dbReference>
<reference evidence="7" key="1">
    <citation type="submission" date="2021-01" db="EMBL/GenBank/DDBJ databases">
        <title>Whole genome shotgun sequence of Sphaerisporangium rufum NBRC 109079.</title>
        <authorList>
            <person name="Komaki H."/>
            <person name="Tamura T."/>
        </authorList>
    </citation>
    <scope>NUCLEOTIDE SEQUENCE</scope>
    <source>
        <strain evidence="7">NBRC 109079</strain>
    </source>
</reference>
<evidence type="ECO:0000256" key="3">
    <source>
        <dbReference type="ARBA" id="ARBA00023326"/>
    </source>
</evidence>
<evidence type="ECO:0000313" key="7">
    <source>
        <dbReference type="EMBL" id="GII75701.1"/>
    </source>
</evidence>
<dbReference type="GO" id="GO:0004553">
    <property type="term" value="F:hydrolase activity, hydrolyzing O-glycosyl compounds"/>
    <property type="evidence" value="ECO:0007669"/>
    <property type="project" value="InterPro"/>
</dbReference>
<feature type="domain" description="CBM2" evidence="6">
    <location>
        <begin position="293"/>
        <end position="403"/>
    </location>
</feature>
<dbReference type="InterPro" id="IPR001919">
    <property type="entry name" value="CBD2"/>
</dbReference>
<accession>A0A919UW56</accession>
<evidence type="ECO:0000259" key="5">
    <source>
        <dbReference type="PROSITE" id="PS50853"/>
    </source>
</evidence>
<dbReference type="Gene3D" id="2.60.40.290">
    <property type="match status" value="1"/>
</dbReference>
<feature type="chain" id="PRO_5037403972" description="Cellulose binding domain-containing protein" evidence="4">
    <location>
        <begin position="36"/>
        <end position="403"/>
    </location>
</feature>
<keyword evidence="2" id="KW-0326">Glycosidase</keyword>
<dbReference type="Pfam" id="PF00041">
    <property type="entry name" value="fn3"/>
    <property type="match status" value="1"/>
</dbReference>
<evidence type="ECO:0000256" key="2">
    <source>
        <dbReference type="ARBA" id="ARBA00023295"/>
    </source>
</evidence>
<evidence type="ECO:0000313" key="8">
    <source>
        <dbReference type="Proteomes" id="UP000655287"/>
    </source>
</evidence>
<dbReference type="PROSITE" id="PS51173">
    <property type="entry name" value="CBM2"/>
    <property type="match status" value="1"/>
</dbReference>
<proteinExistence type="predicted"/>
<dbReference type="InterPro" id="IPR036116">
    <property type="entry name" value="FN3_sf"/>
</dbReference>
<dbReference type="Proteomes" id="UP000655287">
    <property type="component" value="Unassembled WGS sequence"/>
</dbReference>
<dbReference type="InterPro" id="IPR013783">
    <property type="entry name" value="Ig-like_fold"/>
</dbReference>
<dbReference type="GO" id="GO:0030247">
    <property type="term" value="F:polysaccharide binding"/>
    <property type="evidence" value="ECO:0007669"/>
    <property type="project" value="UniProtKB-UniRule"/>
</dbReference>
<sequence length="403" mass="41587">MPFARHRGAAVRGLLIGSVVAAATAAVLGAGPAAAGSTPAAVPAAARHAGAPAAEPAALVRARAGMADADTTPPSTPGDFAPFTVYSNGAVGLRWKPSTDDVGVTGYEVYAWSFSGSGDVPFSRVQTFPVTPSPENEVQVYATGLTPYQDYLFYVVAVDAAGNRSVPTLLAQAEAMSEPPTPRPSPVPATPVAPSNLAISYGPTPDPVWLSWSGNNAGPAITYSAFRRSATEWRHEVESTLPRTQARTEGGYAYTFQVVAHDATGTLSGPSNAATYQYAYPTKPPGSPTPTPTPTVTPACDVAYRATGWDPGFTVWITIRNTGSTPIIGWRLGFAFPLTTQRLVSGWSATWAQSGTAVSATGLGWNARIDPGQSLLIGFNGTSAGSNPQPTAFTLNGGPCTAS</sequence>
<dbReference type="SUPFAM" id="SSF49384">
    <property type="entry name" value="Carbohydrate-binding domain"/>
    <property type="match status" value="1"/>
</dbReference>
<dbReference type="GO" id="GO:0000272">
    <property type="term" value="P:polysaccharide catabolic process"/>
    <property type="evidence" value="ECO:0007669"/>
    <property type="project" value="UniProtKB-KW"/>
</dbReference>
<feature type="domain" description="Fibronectin type-III" evidence="5">
    <location>
        <begin position="73"/>
        <end position="180"/>
    </location>
</feature>
<comment type="caution">
    <text evidence="7">The sequence shown here is derived from an EMBL/GenBank/DDBJ whole genome shotgun (WGS) entry which is preliminary data.</text>
</comment>
<evidence type="ECO:0008006" key="9">
    <source>
        <dbReference type="Google" id="ProtNLM"/>
    </source>
</evidence>
<dbReference type="SUPFAM" id="SSF49265">
    <property type="entry name" value="Fibronectin type III"/>
    <property type="match status" value="2"/>
</dbReference>
<organism evidence="7 8">
    <name type="scientific">Sphaerisporangium rufum</name>
    <dbReference type="NCBI Taxonomy" id="1381558"/>
    <lineage>
        <taxon>Bacteria</taxon>
        <taxon>Bacillati</taxon>
        <taxon>Actinomycetota</taxon>
        <taxon>Actinomycetes</taxon>
        <taxon>Streptosporangiales</taxon>
        <taxon>Streptosporangiaceae</taxon>
        <taxon>Sphaerisporangium</taxon>
    </lineage>
</organism>
<dbReference type="PROSITE" id="PS50853">
    <property type="entry name" value="FN3"/>
    <property type="match status" value="1"/>
</dbReference>
<keyword evidence="1" id="KW-0119">Carbohydrate metabolism</keyword>
<evidence type="ECO:0000256" key="4">
    <source>
        <dbReference type="SAM" id="SignalP"/>
    </source>
</evidence>
<dbReference type="SMART" id="SM00060">
    <property type="entry name" value="FN3"/>
    <property type="match status" value="2"/>
</dbReference>
<dbReference type="InterPro" id="IPR012291">
    <property type="entry name" value="CBM2_carb-bd_dom_sf"/>
</dbReference>
<keyword evidence="2" id="KW-0378">Hydrolase</keyword>
<keyword evidence="3" id="KW-0624">Polysaccharide degradation</keyword>
<dbReference type="Pfam" id="PF00553">
    <property type="entry name" value="CBM_2"/>
    <property type="match status" value="1"/>
</dbReference>
<dbReference type="InterPro" id="IPR008965">
    <property type="entry name" value="CBM2/CBM3_carb-bd_dom_sf"/>
</dbReference>
<gene>
    <name evidence="7" type="ORF">Sru01_06830</name>
</gene>
<dbReference type="Gene3D" id="2.60.40.10">
    <property type="entry name" value="Immunoglobulins"/>
    <property type="match status" value="2"/>
</dbReference>
<dbReference type="AlphaFoldDB" id="A0A919UW56"/>
<dbReference type="SMART" id="SM00637">
    <property type="entry name" value="CBD_II"/>
    <property type="match status" value="1"/>
</dbReference>
<protein>
    <recommendedName>
        <fullName evidence="9">Cellulose binding domain-containing protein</fullName>
    </recommendedName>
</protein>
<dbReference type="InterPro" id="IPR003961">
    <property type="entry name" value="FN3_dom"/>
</dbReference>
<keyword evidence="8" id="KW-1185">Reference proteome</keyword>
<dbReference type="EMBL" id="BOOU01000010">
    <property type="protein sequence ID" value="GII75701.1"/>
    <property type="molecule type" value="Genomic_DNA"/>
</dbReference>
<evidence type="ECO:0000256" key="1">
    <source>
        <dbReference type="ARBA" id="ARBA00023277"/>
    </source>
</evidence>
<keyword evidence="4" id="KW-0732">Signal</keyword>
<feature type="signal peptide" evidence="4">
    <location>
        <begin position="1"/>
        <end position="35"/>
    </location>
</feature>
<name>A0A919UW56_9ACTN</name>